<dbReference type="AlphaFoldDB" id="A0A286ICY8"/>
<evidence type="ECO:0000313" key="4">
    <source>
        <dbReference type="Proteomes" id="UP000219465"/>
    </source>
</evidence>
<keyword evidence="3" id="KW-0378">Hydrolase</keyword>
<dbReference type="PANTHER" id="PTHR34039">
    <property type="entry name" value="UPF0102 PROTEIN YRAN"/>
    <property type="match status" value="1"/>
</dbReference>
<keyword evidence="3" id="KW-0255">Endonuclease</keyword>
<dbReference type="OrthoDB" id="9812968at2"/>
<keyword evidence="3" id="KW-0540">Nuclease</keyword>
<name>A0A286ICY8_9HYPH</name>
<protein>
    <recommendedName>
        <fullName evidence="2">UPF0102 protein SAMN05877838_2848</fullName>
    </recommendedName>
</protein>
<evidence type="ECO:0000313" key="3">
    <source>
        <dbReference type="EMBL" id="SOE17941.1"/>
    </source>
</evidence>
<dbReference type="EMBL" id="OCPC01000004">
    <property type="protein sequence ID" value="SOE17941.1"/>
    <property type="molecule type" value="Genomic_DNA"/>
</dbReference>
<accession>A0A286ICY8</accession>
<proteinExistence type="inferred from homology"/>
<dbReference type="Gene3D" id="3.40.1350.10">
    <property type="match status" value="1"/>
</dbReference>
<comment type="similarity">
    <text evidence="1 2">Belongs to the UPF0102 family.</text>
</comment>
<gene>
    <name evidence="3" type="ORF">SAMN05877838_2848</name>
</gene>
<dbReference type="Pfam" id="PF02021">
    <property type="entry name" value="UPF0102"/>
    <property type="match status" value="1"/>
</dbReference>
<dbReference type="GO" id="GO:0003676">
    <property type="term" value="F:nucleic acid binding"/>
    <property type="evidence" value="ECO:0007669"/>
    <property type="project" value="InterPro"/>
</dbReference>
<sequence length="122" mass="13931">MNGDGRLARKRRSERKGRRAEYLAAFALMLKGYRIVRLRYRTPVGEIDIVARKGDLVAFVEVKARRELAAGVDAVRYPAQRRIAAAGEVFISRQIDSARLSWRHDIVVVSPWAWPAHLEDAF</sequence>
<dbReference type="GO" id="GO:0004519">
    <property type="term" value="F:endonuclease activity"/>
    <property type="evidence" value="ECO:0007669"/>
    <property type="project" value="UniProtKB-KW"/>
</dbReference>
<dbReference type="SUPFAM" id="SSF52980">
    <property type="entry name" value="Restriction endonuclease-like"/>
    <property type="match status" value="1"/>
</dbReference>
<reference evidence="4" key="1">
    <citation type="submission" date="2017-08" db="EMBL/GenBank/DDBJ databases">
        <authorList>
            <person name="Varghese N."/>
            <person name="Submissions S."/>
        </authorList>
    </citation>
    <scope>NUCLEOTIDE SEQUENCE [LARGE SCALE GENOMIC DNA]</scope>
    <source>
        <strain evidence="4">KCTC 23107</strain>
    </source>
</reference>
<evidence type="ECO:0000256" key="2">
    <source>
        <dbReference type="HAMAP-Rule" id="MF_00048"/>
    </source>
</evidence>
<dbReference type="InterPro" id="IPR011335">
    <property type="entry name" value="Restrct_endonuc-II-like"/>
</dbReference>
<keyword evidence="4" id="KW-1185">Reference proteome</keyword>
<dbReference type="RefSeq" id="WP_097108428.1">
    <property type="nucleotide sequence ID" value="NZ_OCPC01000004.1"/>
</dbReference>
<evidence type="ECO:0000256" key="1">
    <source>
        <dbReference type="ARBA" id="ARBA00006738"/>
    </source>
</evidence>
<dbReference type="PANTHER" id="PTHR34039:SF1">
    <property type="entry name" value="UPF0102 PROTEIN YRAN"/>
    <property type="match status" value="1"/>
</dbReference>
<dbReference type="NCBIfam" id="NF009151">
    <property type="entry name" value="PRK12497.1-5"/>
    <property type="match status" value="1"/>
</dbReference>
<organism evidence="3 4">
    <name type="scientific">Hoeflea halophila</name>
    <dbReference type="NCBI Taxonomy" id="714899"/>
    <lineage>
        <taxon>Bacteria</taxon>
        <taxon>Pseudomonadati</taxon>
        <taxon>Pseudomonadota</taxon>
        <taxon>Alphaproteobacteria</taxon>
        <taxon>Hyphomicrobiales</taxon>
        <taxon>Rhizobiaceae</taxon>
        <taxon>Hoeflea</taxon>
    </lineage>
</organism>
<dbReference type="InterPro" id="IPR003509">
    <property type="entry name" value="UPF0102_YraN-like"/>
</dbReference>
<dbReference type="Proteomes" id="UP000219465">
    <property type="component" value="Unassembled WGS sequence"/>
</dbReference>
<dbReference type="HAMAP" id="MF_00048">
    <property type="entry name" value="UPF0102"/>
    <property type="match status" value="1"/>
</dbReference>
<dbReference type="InterPro" id="IPR011856">
    <property type="entry name" value="tRNA_endonuc-like_dom_sf"/>
</dbReference>